<proteinExistence type="predicted"/>
<organism evidence="1 2">
    <name type="scientific">Belliella aquatica</name>
    <dbReference type="NCBI Taxonomy" id="1323734"/>
    <lineage>
        <taxon>Bacteria</taxon>
        <taxon>Pseudomonadati</taxon>
        <taxon>Bacteroidota</taxon>
        <taxon>Cytophagia</taxon>
        <taxon>Cytophagales</taxon>
        <taxon>Cyclobacteriaceae</taxon>
        <taxon>Belliella</taxon>
    </lineage>
</organism>
<name>A0ABQ1LYG4_9BACT</name>
<accession>A0ABQ1LYG4</accession>
<evidence type="ECO:0008006" key="3">
    <source>
        <dbReference type="Google" id="ProtNLM"/>
    </source>
</evidence>
<evidence type="ECO:0000313" key="2">
    <source>
        <dbReference type="Proteomes" id="UP000635885"/>
    </source>
</evidence>
<evidence type="ECO:0000313" key="1">
    <source>
        <dbReference type="EMBL" id="GGC29796.1"/>
    </source>
</evidence>
<sequence length="153" mass="17564">MKIHMQNIKKITRNGMLALIVGFSLISISCERKEVPTLSVERLNEIYLTNSPWRLERVTVDGVNQTNIYRELVLSFTRENYTSTNGRVIWPGSDTWEFVDEEKTVFRRGDGILVTIQSITIDSLVLSLEWESNSIDTGRQLAIAGNHIFEFVK</sequence>
<gene>
    <name evidence="1" type="ORF">GCM10010993_05890</name>
</gene>
<reference evidence="2" key="1">
    <citation type="journal article" date="2019" name="Int. J. Syst. Evol. Microbiol.">
        <title>The Global Catalogue of Microorganisms (GCM) 10K type strain sequencing project: providing services to taxonomists for standard genome sequencing and annotation.</title>
        <authorList>
            <consortium name="The Broad Institute Genomics Platform"/>
            <consortium name="The Broad Institute Genome Sequencing Center for Infectious Disease"/>
            <person name="Wu L."/>
            <person name="Ma J."/>
        </authorList>
    </citation>
    <scope>NUCLEOTIDE SEQUENCE [LARGE SCALE GENOMIC DNA]</scope>
    <source>
        <strain evidence="2">CGMCC 1.12479</strain>
    </source>
</reference>
<comment type="caution">
    <text evidence="1">The sequence shown here is derived from an EMBL/GenBank/DDBJ whole genome shotgun (WGS) entry which is preliminary data.</text>
</comment>
<dbReference type="EMBL" id="BMFD01000002">
    <property type="protein sequence ID" value="GGC29796.1"/>
    <property type="molecule type" value="Genomic_DNA"/>
</dbReference>
<protein>
    <recommendedName>
        <fullName evidence="3">Lipocalin-like domain-containing protein</fullName>
    </recommendedName>
</protein>
<dbReference type="Proteomes" id="UP000635885">
    <property type="component" value="Unassembled WGS sequence"/>
</dbReference>
<dbReference type="PROSITE" id="PS51257">
    <property type="entry name" value="PROKAR_LIPOPROTEIN"/>
    <property type="match status" value="1"/>
</dbReference>
<keyword evidence="2" id="KW-1185">Reference proteome</keyword>